<gene>
    <name evidence="2" type="ORF">PoMZ_01055</name>
</gene>
<organism evidence="2 3">
    <name type="scientific">Pyricularia oryzae</name>
    <name type="common">Rice blast fungus</name>
    <name type="synonym">Magnaporthe oryzae</name>
    <dbReference type="NCBI Taxonomy" id="318829"/>
    <lineage>
        <taxon>Eukaryota</taxon>
        <taxon>Fungi</taxon>
        <taxon>Dikarya</taxon>
        <taxon>Ascomycota</taxon>
        <taxon>Pezizomycotina</taxon>
        <taxon>Sordariomycetes</taxon>
        <taxon>Sordariomycetidae</taxon>
        <taxon>Magnaporthales</taxon>
        <taxon>Pyriculariaceae</taxon>
        <taxon>Pyricularia</taxon>
    </lineage>
</organism>
<name>A0A4P7N1H0_PYROR</name>
<accession>A0A4P7N1H0</accession>
<evidence type="ECO:0000313" key="3">
    <source>
        <dbReference type="Proteomes" id="UP000294847"/>
    </source>
</evidence>
<protein>
    <submittedName>
        <fullName evidence="2">Uncharacterized protein</fullName>
    </submittedName>
</protein>
<proteinExistence type="predicted"/>
<evidence type="ECO:0000256" key="1">
    <source>
        <dbReference type="SAM" id="MobiDB-lite"/>
    </source>
</evidence>
<dbReference type="AlphaFoldDB" id="A0A4P7N1H0"/>
<dbReference type="Proteomes" id="UP000294847">
    <property type="component" value="Chromosome 2"/>
</dbReference>
<reference evidence="2 3" key="1">
    <citation type="journal article" date="2019" name="Mol. Biol. Evol.">
        <title>Blast fungal genomes show frequent chromosomal changes, gene gains and losses, and effector gene turnover.</title>
        <authorList>
            <person name="Gomez Luciano L.B."/>
            <person name="Jason Tsai I."/>
            <person name="Chuma I."/>
            <person name="Tosa Y."/>
            <person name="Chen Y.H."/>
            <person name="Li J.Y."/>
            <person name="Li M.Y."/>
            <person name="Jade Lu M.Y."/>
            <person name="Nakayashiki H."/>
            <person name="Li W.H."/>
        </authorList>
    </citation>
    <scope>NUCLEOTIDE SEQUENCE [LARGE SCALE GENOMIC DNA]</scope>
    <source>
        <strain evidence="2">MZ5-1-6</strain>
    </source>
</reference>
<dbReference type="EMBL" id="CP034205">
    <property type="protein sequence ID" value="QBZ56149.1"/>
    <property type="molecule type" value="Genomic_DNA"/>
</dbReference>
<feature type="region of interest" description="Disordered" evidence="1">
    <location>
        <begin position="36"/>
        <end position="71"/>
    </location>
</feature>
<sequence length="71" mass="7967">MLFSLMNPTRSMCLARLWLFVNHKKGQLMSPERLAETGGLGEKAKEQKGKKGRGFPRSYGGNLRMTAGRIK</sequence>
<evidence type="ECO:0000313" key="2">
    <source>
        <dbReference type="EMBL" id="QBZ56149.1"/>
    </source>
</evidence>